<dbReference type="KEGG" id="ang:An05g00680"/>
<dbReference type="VEuPathDB" id="FungiDB:An05g00680"/>
<accession>A0AAJ8BP38</accession>
<dbReference type="RefSeq" id="XP_059600752.1">
    <property type="nucleotide sequence ID" value="XM_059747865.1"/>
</dbReference>
<reference evidence="1" key="1">
    <citation type="submission" date="2025-02" db="EMBL/GenBank/DDBJ databases">
        <authorList>
            <consortium name="NCBI Genome Project"/>
        </authorList>
    </citation>
    <scope>NUCLEOTIDE SEQUENCE</scope>
</reference>
<dbReference type="GeneID" id="84591106"/>
<organism evidence="1">
    <name type="scientific">Aspergillus niger</name>
    <dbReference type="NCBI Taxonomy" id="5061"/>
    <lineage>
        <taxon>Eukaryota</taxon>
        <taxon>Fungi</taxon>
        <taxon>Dikarya</taxon>
        <taxon>Ascomycota</taxon>
        <taxon>Pezizomycotina</taxon>
        <taxon>Eurotiomycetes</taxon>
        <taxon>Eurotiomycetidae</taxon>
        <taxon>Eurotiales</taxon>
        <taxon>Aspergillaceae</taxon>
        <taxon>Aspergillus</taxon>
        <taxon>Aspergillus subgen. Circumdati</taxon>
    </lineage>
</organism>
<name>A0AAJ8BP38_ASPNG</name>
<reference evidence="1" key="2">
    <citation type="submission" date="2025-08" db="UniProtKB">
        <authorList>
            <consortium name="RefSeq"/>
        </authorList>
    </citation>
    <scope>IDENTIFICATION</scope>
</reference>
<sequence length="69" mass="7465">MYLLLQGKFEVSGIKQLKIAAFFLVLAAFNASGLTTIAVPSTICTCLRPAFAFPGRRILIQGRHAEIGI</sequence>
<proteinExistence type="predicted"/>
<dbReference type="AlphaFoldDB" id="A0AAJ8BP38"/>
<gene>
    <name evidence="1" type="ORF">An05g00680</name>
</gene>
<protein>
    <submittedName>
        <fullName evidence="1">Uncharacterized protein</fullName>
    </submittedName>
</protein>
<evidence type="ECO:0000313" key="1">
    <source>
        <dbReference type="RefSeq" id="XP_059600752.1"/>
    </source>
</evidence>